<feature type="compositionally biased region" description="Basic and acidic residues" evidence="1">
    <location>
        <begin position="860"/>
        <end position="869"/>
    </location>
</feature>
<feature type="compositionally biased region" description="Basic and acidic residues" evidence="1">
    <location>
        <begin position="926"/>
        <end position="936"/>
    </location>
</feature>
<evidence type="ECO:0000313" key="3">
    <source>
        <dbReference type="Proteomes" id="UP000292052"/>
    </source>
</evidence>
<comment type="caution">
    <text evidence="2">The sequence shown here is derived from an EMBL/GenBank/DDBJ whole genome shotgun (WGS) entry which is preliminary data.</text>
</comment>
<feature type="compositionally biased region" description="Basic and acidic residues" evidence="1">
    <location>
        <begin position="804"/>
        <end position="814"/>
    </location>
</feature>
<name>A0A482W8W3_ASBVE</name>
<gene>
    <name evidence="2" type="ORF">BDFB_003289</name>
</gene>
<feature type="region of interest" description="Disordered" evidence="1">
    <location>
        <begin position="661"/>
        <end position="937"/>
    </location>
</feature>
<feature type="compositionally biased region" description="Polar residues" evidence="1">
    <location>
        <begin position="773"/>
        <end position="798"/>
    </location>
</feature>
<feature type="compositionally biased region" description="Polar residues" evidence="1">
    <location>
        <begin position="913"/>
        <end position="925"/>
    </location>
</feature>
<reference evidence="2 3" key="1">
    <citation type="submission" date="2017-03" db="EMBL/GenBank/DDBJ databases">
        <title>Genome of the blue death feigning beetle - Asbolus verrucosus.</title>
        <authorList>
            <person name="Rider S.D."/>
        </authorList>
    </citation>
    <scope>NUCLEOTIDE SEQUENCE [LARGE SCALE GENOMIC DNA]</scope>
    <source>
        <strain evidence="2">Butters</strain>
        <tissue evidence="2">Head and leg muscle</tissue>
    </source>
</reference>
<feature type="non-terminal residue" evidence="2">
    <location>
        <position position="959"/>
    </location>
</feature>
<accession>A0A482W8W3</accession>
<feature type="compositionally biased region" description="Basic and acidic residues" evidence="1">
    <location>
        <begin position="723"/>
        <end position="737"/>
    </location>
</feature>
<feature type="compositionally biased region" description="Basic residues" evidence="1">
    <location>
        <begin position="513"/>
        <end position="531"/>
    </location>
</feature>
<organism evidence="2 3">
    <name type="scientific">Asbolus verrucosus</name>
    <name type="common">Desert ironclad beetle</name>
    <dbReference type="NCBI Taxonomy" id="1661398"/>
    <lineage>
        <taxon>Eukaryota</taxon>
        <taxon>Metazoa</taxon>
        <taxon>Ecdysozoa</taxon>
        <taxon>Arthropoda</taxon>
        <taxon>Hexapoda</taxon>
        <taxon>Insecta</taxon>
        <taxon>Pterygota</taxon>
        <taxon>Neoptera</taxon>
        <taxon>Endopterygota</taxon>
        <taxon>Coleoptera</taxon>
        <taxon>Polyphaga</taxon>
        <taxon>Cucujiformia</taxon>
        <taxon>Tenebrionidae</taxon>
        <taxon>Pimeliinae</taxon>
        <taxon>Asbolus</taxon>
    </lineage>
</organism>
<feature type="compositionally biased region" description="Polar residues" evidence="1">
    <location>
        <begin position="884"/>
        <end position="901"/>
    </location>
</feature>
<protein>
    <submittedName>
        <fullName evidence="2">Microtubule-associated protein futsch-like</fullName>
    </submittedName>
</protein>
<dbReference type="AlphaFoldDB" id="A0A482W8W3"/>
<dbReference type="Proteomes" id="UP000292052">
    <property type="component" value="Unassembled WGS sequence"/>
</dbReference>
<feature type="compositionally biased region" description="Low complexity" evidence="1">
    <location>
        <begin position="746"/>
        <end position="757"/>
    </location>
</feature>
<keyword evidence="3" id="KW-1185">Reference proteome</keyword>
<dbReference type="OrthoDB" id="6783742at2759"/>
<feature type="compositionally biased region" description="Basic and acidic residues" evidence="1">
    <location>
        <begin position="826"/>
        <end position="849"/>
    </location>
</feature>
<evidence type="ECO:0000256" key="1">
    <source>
        <dbReference type="SAM" id="MobiDB-lite"/>
    </source>
</evidence>
<dbReference type="STRING" id="1661398.A0A482W8W3"/>
<dbReference type="EMBL" id="QDEB01015911">
    <property type="protein sequence ID" value="RZC41592.1"/>
    <property type="molecule type" value="Genomic_DNA"/>
</dbReference>
<feature type="region of interest" description="Disordered" evidence="1">
    <location>
        <begin position="513"/>
        <end position="541"/>
    </location>
</feature>
<proteinExistence type="predicted"/>
<evidence type="ECO:0000313" key="2">
    <source>
        <dbReference type="EMBL" id="RZC41592.1"/>
    </source>
</evidence>
<sequence length="959" mass="107541">MMAPKILIQNENVPGIPSSEPIYVSSAFSSTSLGMQVLTTTIDTTVKEFAVQGSELPLLPNVNPTSTIGGNIVTTKEVSLSCDVTRPITVQSTPSCSTARIQEKTCLFTFNEDAETDNRANLNTTDLFDASLGLEDISPTKLPIGSNPSLDLISPSTSIAEISNSMNLVQTLGTSTINFINDVPDNSEIDIQQSSKQNSFSSNFVRGTRVTEIRCFVEKESTADHNYTLGDPLLGGNNEDKNILTTGLSLSNSPEEFQLNESHLEELSFNENNFIEENGTLEDLGLLLPCKKEKPDFDNIIDDTIPKPEDIQNSIKRLNMLVDISQGGQQKTISVDSTIDHTTNSDCSVSLGIDYAVNKLLFLGGGEVTSQNNSFSTIPDIENINIMESNVTSLHPKETLEDPINVKSRDESNSITSICTSYTNFIPTDSNHQKVVVEPVEQCTITSLDQLKKDYINDTCERVEKSKPVSKTSRETNVKSTPLYKQMKKDAIKNESVKVKDEMENYTIRRHNRTPVFPPKKKTVTQQHHTKSPPQSKKTEILSFDNNISFDSKSQAKSDTSRISETANECRIRVKTDLIKPTESKTHVSDLSQLDYITEDDQNIASEVVLPFRKPSPSEKVNLIETQEKKALEIISKTDVAVTKTTKHARFDKSGNDYIMENIINPHSDPKTRKNQVPEVKLAEKKGENSVDTNKKRKSTFSDNNDTSDSEKYIKRGDKRQKKSDDESDKIRGEHTKLHTKKPHDSSNNNKQKSQSSDEIFDKLVREGPVNKVFTQRISEQNTTAKSESSQINISSEVSKSRGHTTDNYRKDRISQSQSTAVSLHEAARYRDSVRHPYPDPEKRRDQRKPGYYQNYNAPPERRYADKRPSTVAVLDTSPKRFIRNSSHPYSSKSDPCSSRNHPYKSRDRRSSTEQLTNLLPNTNKSEGRTSHDENKFSWIDKFSDSGLFDTPSDLFMPP</sequence>